<evidence type="ECO:0000313" key="5">
    <source>
        <dbReference type="EMBL" id="KAK8859000.1"/>
    </source>
</evidence>
<sequence>MATETFAVLGSTGNSGTALIETLLQEPDAKIHAYCRNRSKLFKALPGIEQDSRVRVFEGSIQDVELVRSCIRDCQGVFLVVSTNDNIPGCRVAQDTAQTVIKALEGTKATKTRPLPKLALLSSATIDDHFSRHLPRLLRMMLLRSASNVYADLIATEALLRAEAAWLTTVYVKPGALSIDVARGHALSLTDEDGPLSYRDLAAAMVEAVRDPAGAYDHRNVSVVNTHGPAKFPTGTPWCIFMGLIRHFFPFLHPYLPANTGPR</sequence>
<evidence type="ECO:0000259" key="4">
    <source>
        <dbReference type="Pfam" id="PF13460"/>
    </source>
</evidence>
<dbReference type="InterPro" id="IPR016040">
    <property type="entry name" value="NAD(P)-bd_dom"/>
</dbReference>
<reference evidence="5 6" key="1">
    <citation type="journal article" date="2024" name="IMA Fungus">
        <title>Apiospora arundinis, a panoply of carbohydrate-active enzymes and secondary metabolites.</title>
        <authorList>
            <person name="Sorensen T."/>
            <person name="Petersen C."/>
            <person name="Muurmann A.T."/>
            <person name="Christiansen J.V."/>
            <person name="Brundto M.L."/>
            <person name="Overgaard C.K."/>
            <person name="Boysen A.T."/>
            <person name="Wollenberg R.D."/>
            <person name="Larsen T.O."/>
            <person name="Sorensen J.L."/>
            <person name="Nielsen K.L."/>
            <person name="Sondergaard T.E."/>
        </authorList>
    </citation>
    <scope>NUCLEOTIDE SEQUENCE [LARGE SCALE GENOMIC DNA]</scope>
    <source>
        <strain evidence="5 6">AAU 773</strain>
    </source>
</reference>
<dbReference type="EMBL" id="JAPCWZ010000006">
    <property type="protein sequence ID" value="KAK8859000.1"/>
    <property type="molecule type" value="Genomic_DNA"/>
</dbReference>
<keyword evidence="1" id="KW-0560">Oxidoreductase</keyword>
<keyword evidence="6" id="KW-1185">Reference proteome</keyword>
<dbReference type="Pfam" id="PF13460">
    <property type="entry name" value="NAD_binding_10"/>
    <property type="match status" value="1"/>
</dbReference>
<dbReference type="Proteomes" id="UP001390339">
    <property type="component" value="Unassembled WGS sequence"/>
</dbReference>
<comment type="caution">
    <text evidence="5">The sequence shown here is derived from an EMBL/GenBank/DDBJ whole genome shotgun (WGS) entry which is preliminary data.</text>
</comment>
<dbReference type="PANTHER" id="PTHR15020:SF37">
    <property type="entry name" value="OXIDOREDUCTASE MDPK"/>
    <property type="match status" value="1"/>
</dbReference>
<evidence type="ECO:0000256" key="3">
    <source>
        <dbReference type="ARBA" id="ARBA00038376"/>
    </source>
</evidence>
<evidence type="ECO:0000256" key="2">
    <source>
        <dbReference type="ARBA" id="ARBA00023033"/>
    </source>
</evidence>
<gene>
    <name evidence="5" type="ORF">PGQ11_009734</name>
</gene>
<evidence type="ECO:0000256" key="1">
    <source>
        <dbReference type="ARBA" id="ARBA00023002"/>
    </source>
</evidence>
<evidence type="ECO:0000313" key="6">
    <source>
        <dbReference type="Proteomes" id="UP001390339"/>
    </source>
</evidence>
<proteinExistence type="inferred from homology"/>
<dbReference type="Gene3D" id="3.40.50.720">
    <property type="entry name" value="NAD(P)-binding Rossmann-like Domain"/>
    <property type="match status" value="1"/>
</dbReference>
<dbReference type="InterPro" id="IPR036291">
    <property type="entry name" value="NAD(P)-bd_dom_sf"/>
</dbReference>
<feature type="domain" description="NAD(P)-binding" evidence="4">
    <location>
        <begin position="10"/>
        <end position="212"/>
    </location>
</feature>
<dbReference type="SUPFAM" id="SSF51735">
    <property type="entry name" value="NAD(P)-binding Rossmann-fold domains"/>
    <property type="match status" value="1"/>
</dbReference>
<name>A0ABR2I7J7_9PEZI</name>
<organism evidence="5 6">
    <name type="scientific">Apiospora arundinis</name>
    <dbReference type="NCBI Taxonomy" id="335852"/>
    <lineage>
        <taxon>Eukaryota</taxon>
        <taxon>Fungi</taxon>
        <taxon>Dikarya</taxon>
        <taxon>Ascomycota</taxon>
        <taxon>Pezizomycotina</taxon>
        <taxon>Sordariomycetes</taxon>
        <taxon>Xylariomycetidae</taxon>
        <taxon>Amphisphaeriales</taxon>
        <taxon>Apiosporaceae</taxon>
        <taxon>Apiospora</taxon>
    </lineage>
</organism>
<comment type="similarity">
    <text evidence="3">Belongs to the avfA family.</text>
</comment>
<accession>A0ABR2I7J7</accession>
<keyword evidence="2" id="KW-0503">Monooxygenase</keyword>
<dbReference type="PANTHER" id="PTHR15020">
    <property type="entry name" value="FLAVIN REDUCTASE-RELATED"/>
    <property type="match status" value="1"/>
</dbReference>
<protein>
    <submittedName>
        <fullName evidence="5">NAD-dependent epimerase/dehydratase</fullName>
    </submittedName>
</protein>